<proteinExistence type="predicted"/>
<keyword evidence="1" id="KW-1185">Reference proteome</keyword>
<name>A0A0M3ILC8_ASCLU</name>
<protein>
    <submittedName>
        <fullName evidence="2">Uncharacterized protein</fullName>
    </submittedName>
</protein>
<reference evidence="2" key="1">
    <citation type="submission" date="2017-02" db="UniProtKB">
        <authorList>
            <consortium name="WormBaseParasite"/>
        </authorList>
    </citation>
    <scope>IDENTIFICATION</scope>
</reference>
<evidence type="ECO:0000313" key="1">
    <source>
        <dbReference type="Proteomes" id="UP000036681"/>
    </source>
</evidence>
<sequence>MQMNYLAVREDPASPLIPVVQAAQSGLDSLKNLFSFHFKYFLYQ</sequence>
<dbReference type="Proteomes" id="UP000036681">
    <property type="component" value="Unplaced"/>
</dbReference>
<accession>A0A0M3ILC8</accession>
<organism evidence="1 2">
    <name type="scientific">Ascaris lumbricoides</name>
    <name type="common">Giant roundworm</name>
    <dbReference type="NCBI Taxonomy" id="6252"/>
    <lineage>
        <taxon>Eukaryota</taxon>
        <taxon>Metazoa</taxon>
        <taxon>Ecdysozoa</taxon>
        <taxon>Nematoda</taxon>
        <taxon>Chromadorea</taxon>
        <taxon>Rhabditida</taxon>
        <taxon>Spirurina</taxon>
        <taxon>Ascaridomorpha</taxon>
        <taxon>Ascaridoidea</taxon>
        <taxon>Ascarididae</taxon>
        <taxon>Ascaris</taxon>
    </lineage>
</organism>
<dbReference type="AlphaFoldDB" id="A0A0M3ILC8"/>
<dbReference type="WBParaSite" id="ALUE_0001955601-mRNA-1">
    <property type="protein sequence ID" value="ALUE_0001955601-mRNA-1"/>
    <property type="gene ID" value="ALUE_0001955601"/>
</dbReference>
<evidence type="ECO:0000313" key="2">
    <source>
        <dbReference type="WBParaSite" id="ALUE_0001955601-mRNA-1"/>
    </source>
</evidence>